<keyword evidence="2" id="KW-1185">Reference proteome</keyword>
<evidence type="ECO:0000313" key="2">
    <source>
        <dbReference type="Proteomes" id="UP000006757"/>
    </source>
</evidence>
<gene>
    <name evidence="1" type="ORF">A1Q2_02591</name>
</gene>
<dbReference type="InParanoid" id="K1VUH3"/>
<evidence type="ECO:0000313" key="1">
    <source>
        <dbReference type="EMBL" id="EKD03142.1"/>
    </source>
</evidence>
<dbReference type="Proteomes" id="UP000006757">
    <property type="component" value="Unassembled WGS sequence"/>
</dbReference>
<sequence length="267" mass="31156">MTSFENFTFTFSFLHVGRPTKAIDHHSFPHIVDLIFEFANFDTLLLLGQVCREWRSRVDAELYHLHDFRASSRYDSKQQGDDWWKHPKYDYYFETASGKPGKLPDVTRLSGTTKIIDLSYRAMSYGADTRAPIDAMRLPEPRWEVESDLFRTPFAPHRLVFNNHFNTDLPFDEVPRLVVNYRDDEFYSTAGAIARRQTETADDVHLMLKKRPKVLYVADQEHLDVLGDDKNDTGYEFKTLEKYRAEIGERNFAIETDFDTPLSPVPA</sequence>
<accession>K1VUH3</accession>
<dbReference type="EMBL" id="AMBO01000268">
    <property type="protein sequence ID" value="EKD03142.1"/>
    <property type="molecule type" value="Genomic_DNA"/>
</dbReference>
<organism evidence="1 2">
    <name type="scientific">Trichosporon asahii var. asahii (strain CBS 8904)</name>
    <name type="common">Yeast</name>
    <dbReference type="NCBI Taxonomy" id="1220162"/>
    <lineage>
        <taxon>Eukaryota</taxon>
        <taxon>Fungi</taxon>
        <taxon>Dikarya</taxon>
        <taxon>Basidiomycota</taxon>
        <taxon>Agaricomycotina</taxon>
        <taxon>Tremellomycetes</taxon>
        <taxon>Trichosporonales</taxon>
        <taxon>Trichosporonaceae</taxon>
        <taxon>Trichosporon</taxon>
    </lineage>
</organism>
<reference evidence="1 2" key="1">
    <citation type="journal article" date="2012" name="Eukaryot. Cell">
        <title>Genome sequence of the Trichosporon asahii environmental strain CBS 8904.</title>
        <authorList>
            <person name="Yang R.Y."/>
            <person name="Li H.T."/>
            <person name="Zhu H."/>
            <person name="Zhou G.P."/>
            <person name="Wang M."/>
            <person name="Wang L."/>
        </authorList>
    </citation>
    <scope>NUCLEOTIDE SEQUENCE [LARGE SCALE GENOMIC DNA]</scope>
    <source>
        <strain evidence="1 2">CBS 8904</strain>
    </source>
</reference>
<protein>
    <recommendedName>
        <fullName evidence="3">F-box domain-containing protein</fullName>
    </recommendedName>
</protein>
<proteinExistence type="predicted"/>
<dbReference type="AlphaFoldDB" id="K1VUH3"/>
<comment type="caution">
    <text evidence="1">The sequence shown here is derived from an EMBL/GenBank/DDBJ whole genome shotgun (WGS) entry which is preliminary data.</text>
</comment>
<dbReference type="HOGENOM" id="CLU_960389_0_0_1"/>
<name>K1VUH3_TRIAC</name>
<evidence type="ECO:0008006" key="3">
    <source>
        <dbReference type="Google" id="ProtNLM"/>
    </source>
</evidence>
<dbReference type="OrthoDB" id="442921at2759"/>